<dbReference type="PANTHER" id="PTHR33119:SF1">
    <property type="entry name" value="FE2OG DIOXYGENASE DOMAIN-CONTAINING PROTEIN"/>
    <property type="match status" value="1"/>
</dbReference>
<dbReference type="OrthoDB" id="415532at2759"/>
<sequence length="663" mass="74439">MCMQRNAPFFPPSGPLPAIPRCVPANDWRSPFRRSCALSPEQCLTCNRGFVKIWVLGDWGNNSAWYTCPNNVTVTSIPPTLFPPPKPGAVVKEPGHGLSLEHLSSLDKYAPRLQQLRNAVLDIGENGEGTRVRSGTAERVSTHLYFRFDPIALRGHDAEVHERCDGQAKLDGEGWFPTITCIYSVSRPRVQGFDEGIVEKWDGEALNDGPAFENQMTERMLSYSTQELCHLARLHPESPIGAIQVLHLDAGVYKSDTAVPLGTKLSSWRTSPSMRKTLVHPSLFPLVYGRTKVLPLGADGTTLKDFIERSGEGQVMPVPDDEIVSRDEWPAFPPLKPGNHDETAFSRKFQWLPCDVDISGTSPKIITDINNLHPQEHQDRYEIIEDVPAAAIPLWDLSLPRAADASHPEQHVFPPEPEGDGDEDWPEFEARADEYWDWVKETRKVVLPEPPENFTQLPVPDKFSLKEMFEKFQVINPEYAGGSWHVEGKVNEAIAATALFYYDSHNIEPSRLAFRQHSRGFGYDDVNYPPDHHDWLPAVYGLRQHGSLMQTIGSVATSEGRLVMFPNAIQHQVQPFKLVDPTKAGYRKILALFLVDSNVNVISTADVPCQRADWCEAWGGGGFPLTMGQAKEYRELLMEGRKRFVLEHQSRIDVEGTISLCEH</sequence>
<keyword evidence="3" id="KW-1185">Reference proteome</keyword>
<comment type="caution">
    <text evidence="2">The sequence shown here is derived from an EMBL/GenBank/DDBJ whole genome shotgun (WGS) entry which is preliminary data.</text>
</comment>
<reference evidence="2 3" key="1">
    <citation type="journal article" date="2019" name="Nat. Ecol. Evol.">
        <title>Megaphylogeny resolves global patterns of mushroom evolution.</title>
        <authorList>
            <person name="Varga T."/>
            <person name="Krizsan K."/>
            <person name="Foldi C."/>
            <person name="Dima B."/>
            <person name="Sanchez-Garcia M."/>
            <person name="Sanchez-Ramirez S."/>
            <person name="Szollosi G.J."/>
            <person name="Szarkandi J.G."/>
            <person name="Papp V."/>
            <person name="Albert L."/>
            <person name="Andreopoulos W."/>
            <person name="Angelini C."/>
            <person name="Antonin V."/>
            <person name="Barry K.W."/>
            <person name="Bougher N.L."/>
            <person name="Buchanan P."/>
            <person name="Buyck B."/>
            <person name="Bense V."/>
            <person name="Catcheside P."/>
            <person name="Chovatia M."/>
            <person name="Cooper J."/>
            <person name="Damon W."/>
            <person name="Desjardin D."/>
            <person name="Finy P."/>
            <person name="Geml J."/>
            <person name="Haridas S."/>
            <person name="Hughes K."/>
            <person name="Justo A."/>
            <person name="Karasinski D."/>
            <person name="Kautmanova I."/>
            <person name="Kiss B."/>
            <person name="Kocsube S."/>
            <person name="Kotiranta H."/>
            <person name="LaButti K.M."/>
            <person name="Lechner B.E."/>
            <person name="Liimatainen K."/>
            <person name="Lipzen A."/>
            <person name="Lukacs Z."/>
            <person name="Mihaltcheva S."/>
            <person name="Morgado L.N."/>
            <person name="Niskanen T."/>
            <person name="Noordeloos M.E."/>
            <person name="Ohm R.A."/>
            <person name="Ortiz-Santana B."/>
            <person name="Ovrebo C."/>
            <person name="Racz N."/>
            <person name="Riley R."/>
            <person name="Savchenko A."/>
            <person name="Shiryaev A."/>
            <person name="Soop K."/>
            <person name="Spirin V."/>
            <person name="Szebenyi C."/>
            <person name="Tomsovsky M."/>
            <person name="Tulloss R.E."/>
            <person name="Uehling J."/>
            <person name="Grigoriev I.V."/>
            <person name="Vagvolgyi C."/>
            <person name="Papp T."/>
            <person name="Martin F.M."/>
            <person name="Miettinen O."/>
            <person name="Hibbett D.S."/>
            <person name="Nagy L.G."/>
        </authorList>
    </citation>
    <scope>NUCLEOTIDE SEQUENCE [LARGE SCALE GENOMIC DNA]</scope>
    <source>
        <strain evidence="2 3">FP101781</strain>
    </source>
</reference>
<dbReference type="PANTHER" id="PTHR33119">
    <property type="entry name" value="IFI3P"/>
    <property type="match status" value="1"/>
</dbReference>
<organism evidence="2 3">
    <name type="scientific">Coprinellus micaceus</name>
    <name type="common">Glistening ink-cap mushroom</name>
    <name type="synonym">Coprinus micaceus</name>
    <dbReference type="NCBI Taxonomy" id="71717"/>
    <lineage>
        <taxon>Eukaryota</taxon>
        <taxon>Fungi</taxon>
        <taxon>Dikarya</taxon>
        <taxon>Basidiomycota</taxon>
        <taxon>Agaricomycotina</taxon>
        <taxon>Agaricomycetes</taxon>
        <taxon>Agaricomycetidae</taxon>
        <taxon>Agaricales</taxon>
        <taxon>Agaricineae</taxon>
        <taxon>Psathyrellaceae</taxon>
        <taxon>Coprinellus</taxon>
    </lineage>
</organism>
<protein>
    <recommendedName>
        <fullName evidence="1">DUF4246 domain-containing protein</fullName>
    </recommendedName>
</protein>
<evidence type="ECO:0000313" key="3">
    <source>
        <dbReference type="Proteomes" id="UP000298030"/>
    </source>
</evidence>
<evidence type="ECO:0000259" key="1">
    <source>
        <dbReference type="Pfam" id="PF14033"/>
    </source>
</evidence>
<name>A0A4Y7SRV7_COPMI</name>
<dbReference type="InterPro" id="IPR049192">
    <property type="entry name" value="DUF4246_C"/>
</dbReference>
<dbReference type="AlphaFoldDB" id="A0A4Y7SRV7"/>
<evidence type="ECO:0000313" key="2">
    <source>
        <dbReference type="EMBL" id="TEB24441.1"/>
    </source>
</evidence>
<dbReference type="Pfam" id="PF14033">
    <property type="entry name" value="DUF4246"/>
    <property type="match status" value="1"/>
</dbReference>
<dbReference type="STRING" id="71717.A0A4Y7SRV7"/>
<dbReference type="EMBL" id="QPFP01000067">
    <property type="protein sequence ID" value="TEB24441.1"/>
    <property type="molecule type" value="Genomic_DNA"/>
</dbReference>
<accession>A0A4Y7SRV7</accession>
<feature type="domain" description="DUF4246" evidence="1">
    <location>
        <begin position="219"/>
        <end position="616"/>
    </location>
</feature>
<dbReference type="InterPro" id="IPR025340">
    <property type="entry name" value="DUF4246"/>
</dbReference>
<proteinExistence type="predicted"/>
<dbReference type="Proteomes" id="UP000298030">
    <property type="component" value="Unassembled WGS sequence"/>
</dbReference>
<gene>
    <name evidence="2" type="ORF">FA13DRAFT_1766055</name>
</gene>